<proteinExistence type="predicted"/>
<feature type="transmembrane region" description="Helical" evidence="1">
    <location>
        <begin position="6"/>
        <end position="22"/>
    </location>
</feature>
<protein>
    <submittedName>
        <fullName evidence="2">Uncharacterized protein</fullName>
    </submittedName>
</protein>
<keyword evidence="1" id="KW-1133">Transmembrane helix</keyword>
<gene>
    <name evidence="2" type="ORF">METZ01_LOCUS256852</name>
</gene>
<name>A0A382IWT8_9ZZZZ</name>
<keyword evidence="1" id="KW-0472">Membrane</keyword>
<evidence type="ECO:0000256" key="1">
    <source>
        <dbReference type="SAM" id="Phobius"/>
    </source>
</evidence>
<evidence type="ECO:0000313" key="2">
    <source>
        <dbReference type="EMBL" id="SVC03998.1"/>
    </source>
</evidence>
<reference evidence="2" key="1">
    <citation type="submission" date="2018-05" db="EMBL/GenBank/DDBJ databases">
        <authorList>
            <person name="Lanie J.A."/>
            <person name="Ng W.-L."/>
            <person name="Kazmierczak K.M."/>
            <person name="Andrzejewski T.M."/>
            <person name="Davidsen T.M."/>
            <person name="Wayne K.J."/>
            <person name="Tettelin H."/>
            <person name="Glass J.I."/>
            <person name="Rusch D."/>
            <person name="Podicherti R."/>
            <person name="Tsui H.-C.T."/>
            <person name="Winkler M.E."/>
        </authorList>
    </citation>
    <scope>NUCLEOTIDE SEQUENCE</scope>
</reference>
<accession>A0A382IWT8</accession>
<dbReference type="AlphaFoldDB" id="A0A382IWT8"/>
<dbReference type="EMBL" id="UINC01070109">
    <property type="protein sequence ID" value="SVC03998.1"/>
    <property type="molecule type" value="Genomic_DNA"/>
</dbReference>
<organism evidence="2">
    <name type="scientific">marine metagenome</name>
    <dbReference type="NCBI Taxonomy" id="408172"/>
    <lineage>
        <taxon>unclassified sequences</taxon>
        <taxon>metagenomes</taxon>
        <taxon>ecological metagenomes</taxon>
    </lineage>
</organism>
<keyword evidence="1" id="KW-0812">Transmembrane</keyword>
<sequence length="42" mass="4730">MEGLTVMAFVFGMIGVIALVRVEKLTKTLKLKGILEEDYKDE</sequence>